<evidence type="ECO:0000259" key="1">
    <source>
        <dbReference type="Pfam" id="PF04151"/>
    </source>
</evidence>
<dbReference type="Gene3D" id="2.60.120.380">
    <property type="match status" value="1"/>
</dbReference>
<evidence type="ECO:0008006" key="5">
    <source>
        <dbReference type="Google" id="ProtNLM"/>
    </source>
</evidence>
<keyword evidence="4" id="KW-1185">Reference proteome</keyword>
<evidence type="ECO:0000313" key="4">
    <source>
        <dbReference type="Proteomes" id="UP000001203"/>
    </source>
</evidence>
<reference evidence="3 4" key="1">
    <citation type="journal article" date="2008" name="Proc. Natl. Acad. Sci. U.S.A.">
        <title>The genome of Cyanothece 51142, a unicellular diazotrophic cyanobacterium important in the marine nitrogen cycle.</title>
        <authorList>
            <person name="Welsh E.A."/>
            <person name="Liberton M."/>
            <person name="Stoeckel J."/>
            <person name="Loh T."/>
            <person name="Elvitigala T."/>
            <person name="Wang C."/>
            <person name="Wollam A."/>
            <person name="Fulton R.S."/>
            <person name="Clifton S.W."/>
            <person name="Jacobs J.M."/>
            <person name="Aurora R."/>
            <person name="Ghosh B.K."/>
            <person name="Sherman L.A."/>
            <person name="Smith R.D."/>
            <person name="Wilson R.K."/>
            <person name="Pakrasi H.B."/>
        </authorList>
    </citation>
    <scope>NUCLEOTIDE SEQUENCE [LARGE SCALE GENOMIC DNA]</scope>
    <source>
        <strain evidence="4">ATCC 51142 / BH68</strain>
    </source>
</reference>
<dbReference type="InterPro" id="IPR013424">
    <property type="entry name" value="Ice-binding_C"/>
</dbReference>
<feature type="domain" description="Ice-binding protein C-terminal" evidence="2">
    <location>
        <begin position="608"/>
        <end position="631"/>
    </location>
</feature>
<accession>B1WW52</accession>
<dbReference type="Pfam" id="PF04151">
    <property type="entry name" value="PPC"/>
    <property type="match status" value="1"/>
</dbReference>
<dbReference type="Proteomes" id="UP000001203">
    <property type="component" value="Chromosome circular"/>
</dbReference>
<dbReference type="Pfam" id="PF07589">
    <property type="entry name" value="PEP-CTERM"/>
    <property type="match status" value="1"/>
</dbReference>
<proteinExistence type="predicted"/>
<dbReference type="eggNOG" id="ENOG5032QTC">
    <property type="taxonomic scope" value="Bacteria"/>
</dbReference>
<organism evidence="3 4">
    <name type="scientific">Crocosphaera subtropica (strain ATCC 51142 / BH68)</name>
    <name type="common">Cyanothece sp. (strain ATCC 51142)</name>
    <dbReference type="NCBI Taxonomy" id="43989"/>
    <lineage>
        <taxon>Bacteria</taxon>
        <taxon>Bacillati</taxon>
        <taxon>Cyanobacteriota</taxon>
        <taxon>Cyanophyceae</taxon>
        <taxon>Oscillatoriophycideae</taxon>
        <taxon>Chroococcales</taxon>
        <taxon>Aphanothecaceae</taxon>
        <taxon>Crocosphaera</taxon>
        <taxon>Crocosphaera subtropica</taxon>
    </lineage>
</organism>
<protein>
    <recommendedName>
        <fullName evidence="5">PEP-CTERM protein-sorting domain-containing protein</fullName>
    </recommendedName>
</protein>
<sequence>MSENFMVEINRQIITAITTGLILWGEGTICAKSAQAFIFGFDFRDSYSSQSLGPIPLDTGGNIPGGYGGLAFMDADTLLIGGSAYSPEAAIYQVDLVRDPSSNRIISYSAPATFFANAPGIGSVDPDIEAGGLDGGLIFAPNGTLLYTTYFDNSIGQIKPGSTNPDKFINLSPLGIDPPSTGGLIIVPEGFPGAGRLKISSYDNGNFYDALLLPDGQGTYDISVEGSINLNPDDGSNKGLEGIVYLNNSYPNFTTDSVLIAEYNNNNIGAYEIDENGDPIKETERLFVSGFPRSGAGSHMGLIVDPVTGDLLLSTDSAFTNDGSRDLGSQLVLFKAEAPPPTTPDNNPFDPITLLDLSTGATTASGAVSTSNDVYAIQAQAGELVSVDVNVTEILSGLGYTNDDTQLYLYNSEGDILAFSEDKADSFASRVLNFLVPEDGTYYIAVTTAGNEAILELGDVNQLLGFQETGLANVVYDLNVSRTSLSLTARLFDIALAIDPDNPVGSTLIDGDQVLFVDLNGTRNTDLTGPLQLFVNADENTVTFDNFEFILEFAEPFPSTDINDILDLFTTSEITAIIPPDELIQDIIFTERSLSSPISPNQPLPGQSVPEPASVLGLLSFGALGMGSKLKRKKQFYTSPHNNLS</sequence>
<dbReference type="HOGENOM" id="CLU_424366_0_0_3"/>
<evidence type="ECO:0000259" key="2">
    <source>
        <dbReference type="Pfam" id="PF07589"/>
    </source>
</evidence>
<dbReference type="NCBIfam" id="TIGR02595">
    <property type="entry name" value="PEP_CTERM"/>
    <property type="match status" value="1"/>
</dbReference>
<name>B1WW52_CROS5</name>
<feature type="domain" description="Peptidase C-terminal archaeal/bacterial" evidence="1">
    <location>
        <begin position="372"/>
        <end position="447"/>
    </location>
</feature>
<dbReference type="InterPro" id="IPR007280">
    <property type="entry name" value="Peptidase_C_arc/bac"/>
</dbReference>
<gene>
    <name evidence="3" type="ordered locus">cce_3037</name>
</gene>
<dbReference type="EMBL" id="CP000806">
    <property type="protein sequence ID" value="ACB52385.1"/>
    <property type="molecule type" value="Genomic_DNA"/>
</dbReference>
<evidence type="ECO:0000313" key="3">
    <source>
        <dbReference type="EMBL" id="ACB52385.1"/>
    </source>
</evidence>
<dbReference type="KEGG" id="cyt:cce_3037"/>
<dbReference type="STRING" id="43989.cce_3037"/>
<dbReference type="AlphaFoldDB" id="B1WW52"/>